<dbReference type="OrthoDB" id="16120at2759"/>
<proteinExistence type="predicted"/>
<protein>
    <submittedName>
        <fullName evidence="1">Uncharacterized protein</fullName>
    </submittedName>
</protein>
<dbReference type="InterPro" id="IPR032675">
    <property type="entry name" value="LRR_dom_sf"/>
</dbReference>
<dbReference type="SUPFAM" id="SSF52047">
    <property type="entry name" value="RNI-like"/>
    <property type="match status" value="1"/>
</dbReference>
<dbReference type="EMBL" id="KB741172">
    <property type="protein sequence ID" value="ENN73272.1"/>
    <property type="molecule type" value="Genomic_DNA"/>
</dbReference>
<organism evidence="1">
    <name type="scientific">Dendroctonus ponderosae</name>
    <name type="common">Mountain pine beetle</name>
    <dbReference type="NCBI Taxonomy" id="77166"/>
    <lineage>
        <taxon>Eukaryota</taxon>
        <taxon>Metazoa</taxon>
        <taxon>Ecdysozoa</taxon>
        <taxon>Arthropoda</taxon>
        <taxon>Hexapoda</taxon>
        <taxon>Insecta</taxon>
        <taxon>Pterygota</taxon>
        <taxon>Neoptera</taxon>
        <taxon>Endopterygota</taxon>
        <taxon>Coleoptera</taxon>
        <taxon>Polyphaga</taxon>
        <taxon>Cucujiformia</taxon>
        <taxon>Curculionidae</taxon>
        <taxon>Scolytinae</taxon>
        <taxon>Dendroctonus</taxon>
    </lineage>
</organism>
<evidence type="ECO:0000313" key="1">
    <source>
        <dbReference type="EMBL" id="ENN73272.1"/>
    </source>
</evidence>
<gene>
    <name evidence="1" type="ORF">YQE_10111</name>
</gene>
<dbReference type="Gene3D" id="3.80.10.10">
    <property type="entry name" value="Ribonuclease Inhibitor"/>
    <property type="match status" value="1"/>
</dbReference>
<dbReference type="HOGENOM" id="CLU_1932776_0_0_1"/>
<feature type="non-terminal residue" evidence="1">
    <location>
        <position position="1"/>
    </location>
</feature>
<sequence>AYLSYTNPDAFFLNLQRVQISYCDITSAVVKSLLTNAPFLRSMTIGSNVEMTDGDMFRLLGECSLENLEELILSNASHLTAVSVQLLAENCPKLRVLGSLTSWDITPEELDALRILIAVSNTDLTLWPITF</sequence>
<accession>N6U3W6</accession>
<dbReference type="AlphaFoldDB" id="N6U3W6"/>
<reference evidence="1" key="1">
    <citation type="journal article" date="2013" name="Genome Biol.">
        <title>Draft genome of the mountain pine beetle, Dendroctonus ponderosae Hopkins, a major forest pest.</title>
        <authorList>
            <person name="Keeling C.I."/>
            <person name="Yuen M.M."/>
            <person name="Liao N.Y."/>
            <person name="Docking T.R."/>
            <person name="Chan S.K."/>
            <person name="Taylor G.A."/>
            <person name="Palmquist D.L."/>
            <person name="Jackman S.D."/>
            <person name="Nguyen A."/>
            <person name="Li M."/>
            <person name="Henderson H."/>
            <person name="Janes J.K."/>
            <person name="Zhao Y."/>
            <person name="Pandoh P."/>
            <person name="Moore R."/>
            <person name="Sperling F.A."/>
            <person name="Huber D.P."/>
            <person name="Birol I."/>
            <person name="Jones S.J."/>
            <person name="Bohlmann J."/>
        </authorList>
    </citation>
    <scope>NUCLEOTIDE SEQUENCE</scope>
</reference>
<name>N6U3W6_DENPD</name>